<comment type="subunit">
    <text evidence="9">Homodimer.</text>
</comment>
<dbReference type="NCBIfam" id="TIGR00888">
    <property type="entry name" value="guaA_Nterm"/>
    <property type="match status" value="1"/>
</dbReference>
<dbReference type="Gene3D" id="3.30.300.10">
    <property type="match status" value="1"/>
</dbReference>
<comment type="pathway">
    <text evidence="2 9">Purine metabolism; GMP biosynthesis; GMP from XMP (L-Gln route): step 1/1.</text>
</comment>
<feature type="active site" evidence="9">
    <location>
        <position position="178"/>
    </location>
</feature>
<name>A0A370QB54_9FLAO</name>
<dbReference type="FunFam" id="3.30.300.10:FF:000002">
    <property type="entry name" value="GMP synthase [glutamine-hydrolyzing]"/>
    <property type="match status" value="1"/>
</dbReference>
<evidence type="ECO:0000256" key="9">
    <source>
        <dbReference type="HAMAP-Rule" id="MF_00344"/>
    </source>
</evidence>
<evidence type="ECO:0000256" key="10">
    <source>
        <dbReference type="PROSITE-ProRule" id="PRU00886"/>
    </source>
</evidence>
<dbReference type="Pfam" id="PF00958">
    <property type="entry name" value="GMP_synt_C"/>
    <property type="match status" value="1"/>
</dbReference>
<comment type="caution">
    <text evidence="12">The sequence shown here is derived from an EMBL/GenBank/DDBJ whole genome shotgun (WGS) entry which is preliminary data.</text>
</comment>
<feature type="active site" evidence="9">
    <location>
        <position position="180"/>
    </location>
</feature>
<dbReference type="InterPro" id="IPR017926">
    <property type="entry name" value="GATASE"/>
</dbReference>
<dbReference type="InterPro" id="IPR014729">
    <property type="entry name" value="Rossmann-like_a/b/a_fold"/>
</dbReference>
<dbReference type="EC" id="6.3.5.2" evidence="9"/>
<evidence type="ECO:0000259" key="11">
    <source>
        <dbReference type="PROSITE" id="PS51553"/>
    </source>
</evidence>
<dbReference type="Pfam" id="PF00117">
    <property type="entry name" value="GATase"/>
    <property type="match status" value="1"/>
</dbReference>
<dbReference type="SUPFAM" id="SSF52317">
    <property type="entry name" value="Class I glutamine amidotransferase-like"/>
    <property type="match status" value="1"/>
</dbReference>
<evidence type="ECO:0000256" key="4">
    <source>
        <dbReference type="ARBA" id="ARBA00022741"/>
    </source>
</evidence>
<dbReference type="FunFam" id="3.40.50.880:FF:000001">
    <property type="entry name" value="GMP synthase [glutamine-hydrolyzing]"/>
    <property type="match status" value="1"/>
</dbReference>
<dbReference type="InterPro" id="IPR022955">
    <property type="entry name" value="GMP_synthase"/>
</dbReference>
<dbReference type="InterPro" id="IPR029062">
    <property type="entry name" value="Class_I_gatase-like"/>
</dbReference>
<dbReference type="InterPro" id="IPR004739">
    <property type="entry name" value="GMP_synth_GATase"/>
</dbReference>
<dbReference type="Gene3D" id="3.40.50.620">
    <property type="entry name" value="HUPs"/>
    <property type="match status" value="1"/>
</dbReference>
<dbReference type="PROSITE" id="PS51273">
    <property type="entry name" value="GATASE_TYPE_1"/>
    <property type="match status" value="1"/>
</dbReference>
<dbReference type="InterPro" id="IPR001674">
    <property type="entry name" value="GMP_synth_C"/>
</dbReference>
<dbReference type="CDD" id="cd01997">
    <property type="entry name" value="GMP_synthase_C"/>
    <property type="match status" value="1"/>
</dbReference>
<dbReference type="PANTHER" id="PTHR11922">
    <property type="entry name" value="GMP SYNTHASE-RELATED"/>
    <property type="match status" value="1"/>
</dbReference>
<evidence type="ECO:0000256" key="5">
    <source>
        <dbReference type="ARBA" id="ARBA00022749"/>
    </source>
</evidence>
<dbReference type="SUPFAM" id="SSF52402">
    <property type="entry name" value="Adenine nucleotide alpha hydrolases-like"/>
    <property type="match status" value="1"/>
</dbReference>
<dbReference type="GO" id="GO:0005524">
    <property type="term" value="F:ATP binding"/>
    <property type="evidence" value="ECO:0007669"/>
    <property type="project" value="UniProtKB-UniRule"/>
</dbReference>
<feature type="active site" description="Nucleophile" evidence="9">
    <location>
        <position position="90"/>
    </location>
</feature>
<protein>
    <recommendedName>
        <fullName evidence="9">GMP synthase [glutamine-hydrolyzing]</fullName>
        <ecNumber evidence="9">6.3.5.2</ecNumber>
    </recommendedName>
    <alternativeName>
        <fullName evidence="9">GMP synthetase</fullName>
    </alternativeName>
    <alternativeName>
        <fullName evidence="9">Glutamine amidotransferase</fullName>
    </alternativeName>
</protein>
<dbReference type="Gene3D" id="3.40.50.880">
    <property type="match status" value="1"/>
</dbReference>
<dbReference type="Proteomes" id="UP000255317">
    <property type="component" value="Unassembled WGS sequence"/>
</dbReference>
<dbReference type="NCBIfam" id="NF000848">
    <property type="entry name" value="PRK00074.1"/>
    <property type="match status" value="1"/>
</dbReference>
<dbReference type="PROSITE" id="PS51553">
    <property type="entry name" value="GMPS_ATP_PPASE"/>
    <property type="match status" value="1"/>
</dbReference>
<evidence type="ECO:0000256" key="3">
    <source>
        <dbReference type="ARBA" id="ARBA00022598"/>
    </source>
</evidence>
<dbReference type="GO" id="GO:0005829">
    <property type="term" value="C:cytosol"/>
    <property type="evidence" value="ECO:0007669"/>
    <property type="project" value="TreeGrafter"/>
</dbReference>
<keyword evidence="3 9" id="KW-0436">Ligase</keyword>
<evidence type="ECO:0000256" key="7">
    <source>
        <dbReference type="ARBA" id="ARBA00022840"/>
    </source>
</evidence>
<dbReference type="NCBIfam" id="TIGR00884">
    <property type="entry name" value="guaA_Cterm"/>
    <property type="match status" value="1"/>
</dbReference>
<keyword evidence="5 9" id="KW-0332">GMP biosynthesis</keyword>
<proteinExistence type="inferred from homology"/>
<keyword evidence="4 9" id="KW-0547">Nucleotide-binding</keyword>
<comment type="function">
    <text evidence="1 9">Catalyzes the synthesis of GMP from XMP.</text>
</comment>
<gene>
    <name evidence="9" type="primary">guaA</name>
    <name evidence="12" type="ORF">C8D94_103419</name>
</gene>
<dbReference type="PANTHER" id="PTHR11922:SF2">
    <property type="entry name" value="GMP SYNTHASE [GLUTAMINE-HYDROLYZING]"/>
    <property type="match status" value="1"/>
</dbReference>
<evidence type="ECO:0000313" key="12">
    <source>
        <dbReference type="EMBL" id="RDK85592.1"/>
    </source>
</evidence>
<dbReference type="InterPro" id="IPR025777">
    <property type="entry name" value="GMPS_ATP_PPase_dom"/>
</dbReference>
<dbReference type="GO" id="GO:0003921">
    <property type="term" value="F:GMP synthase activity"/>
    <property type="evidence" value="ECO:0007669"/>
    <property type="project" value="InterPro"/>
</dbReference>
<dbReference type="SUPFAM" id="SSF54810">
    <property type="entry name" value="GMP synthetase C-terminal dimerisation domain"/>
    <property type="match status" value="1"/>
</dbReference>
<keyword evidence="13" id="KW-1185">Reference proteome</keyword>
<keyword evidence="7 9" id="KW-0067">ATP-binding</keyword>
<dbReference type="UniPathway" id="UPA00189">
    <property type="reaction ID" value="UER00296"/>
</dbReference>
<accession>A0A370QB54</accession>
<dbReference type="CDD" id="cd01742">
    <property type="entry name" value="GATase1_GMP_Synthase"/>
    <property type="match status" value="1"/>
</dbReference>
<organism evidence="12 13">
    <name type="scientific">Marinirhabdus gelatinilytica</name>
    <dbReference type="NCBI Taxonomy" id="1703343"/>
    <lineage>
        <taxon>Bacteria</taxon>
        <taxon>Pseudomonadati</taxon>
        <taxon>Bacteroidota</taxon>
        <taxon>Flavobacteriia</taxon>
        <taxon>Flavobacteriales</taxon>
        <taxon>Flavobacteriaceae</taxon>
    </lineage>
</organism>
<evidence type="ECO:0000256" key="6">
    <source>
        <dbReference type="ARBA" id="ARBA00022755"/>
    </source>
</evidence>
<feature type="domain" description="GMPS ATP-PPase" evidence="11">
    <location>
        <begin position="205"/>
        <end position="395"/>
    </location>
</feature>
<reference evidence="12 13" key="1">
    <citation type="submission" date="2018-07" db="EMBL/GenBank/DDBJ databases">
        <title>Genomic Encyclopedia of Type Strains, Phase IV (KMG-IV): sequencing the most valuable type-strain genomes for metagenomic binning, comparative biology and taxonomic classification.</title>
        <authorList>
            <person name="Goeker M."/>
        </authorList>
    </citation>
    <scope>NUCLEOTIDE SEQUENCE [LARGE SCALE GENOMIC DNA]</scope>
    <source>
        <strain evidence="12 13">DSM 101478</strain>
    </source>
</reference>
<dbReference type="AlphaFoldDB" id="A0A370QB54"/>
<dbReference type="Pfam" id="PF02540">
    <property type="entry name" value="NAD_synthase"/>
    <property type="match status" value="1"/>
</dbReference>
<dbReference type="InterPro" id="IPR022310">
    <property type="entry name" value="NAD/GMP_synthase"/>
</dbReference>
<keyword evidence="8 9" id="KW-0315">Glutamine amidotransferase</keyword>
<dbReference type="FunFam" id="3.40.50.620:FF:000001">
    <property type="entry name" value="GMP synthase [glutamine-hydrolyzing]"/>
    <property type="match status" value="1"/>
</dbReference>
<dbReference type="EMBL" id="QRAO01000003">
    <property type="protein sequence ID" value="RDK85592.1"/>
    <property type="molecule type" value="Genomic_DNA"/>
</dbReference>
<evidence type="ECO:0000256" key="8">
    <source>
        <dbReference type="ARBA" id="ARBA00022962"/>
    </source>
</evidence>
<comment type="catalytic activity">
    <reaction evidence="9">
        <text>XMP + L-glutamine + ATP + H2O = GMP + L-glutamate + AMP + diphosphate + 2 H(+)</text>
        <dbReference type="Rhea" id="RHEA:11680"/>
        <dbReference type="ChEBI" id="CHEBI:15377"/>
        <dbReference type="ChEBI" id="CHEBI:15378"/>
        <dbReference type="ChEBI" id="CHEBI:29985"/>
        <dbReference type="ChEBI" id="CHEBI:30616"/>
        <dbReference type="ChEBI" id="CHEBI:33019"/>
        <dbReference type="ChEBI" id="CHEBI:57464"/>
        <dbReference type="ChEBI" id="CHEBI:58115"/>
        <dbReference type="ChEBI" id="CHEBI:58359"/>
        <dbReference type="ChEBI" id="CHEBI:456215"/>
        <dbReference type="EC" id="6.3.5.2"/>
    </reaction>
</comment>
<evidence type="ECO:0000313" key="13">
    <source>
        <dbReference type="Proteomes" id="UP000255317"/>
    </source>
</evidence>
<evidence type="ECO:0000256" key="1">
    <source>
        <dbReference type="ARBA" id="ARBA00002332"/>
    </source>
</evidence>
<sequence length="520" mass="57699">MENCTEVLFLQMQNKVLILDFGSQYTQLIARRVRELNIYCEIHPYHNIPNDLSSFKAVVLSGSPLSVRNEDAAHPDLSNIKGKLPLLGVCYGAQYLAHFGGGSVEPSNIREYGRAKLSMIKDSEPLFKEIPEGTQVWMSHSDTIAKLPENGVRLASTADVVNAAYKIEGEETYAIQFHPEVYHSTHGKQLLENFLVHMAGVEQSWTPAAFVDTTVAELKKKIGLDKVVLGLSGGVDSTVAAVLLHQAIGKNLYCIFVNNGLLRKNEFNSVLEQYKDMGLNVKGVDSSDRFLSALAGKSDPEEKRKAIGNTFIEVFDDEAHEITDVTYLAQGTIYPDVIESVSVNGPSVTIKSHHNVGGLPDFMKLKIVEPLRMLFKDEVRRVGAQLGIDKKLLGRHPFPGPGLAIRILGDITAEKVRILQEVDAIFIDGLRKWDLYDKVWQAGAILLPVQSVGVMGDERTYEKVVALRAVESTDGMTADWVNLPYEFLQETSNHIINRVKGVNRVVYDISSKPPATIEWE</sequence>
<feature type="binding site" evidence="10">
    <location>
        <begin position="232"/>
        <end position="238"/>
    </location>
    <ligand>
        <name>ATP</name>
        <dbReference type="ChEBI" id="CHEBI:30616"/>
    </ligand>
</feature>
<dbReference type="HAMAP" id="MF_00344">
    <property type="entry name" value="GMP_synthase"/>
    <property type="match status" value="1"/>
</dbReference>
<keyword evidence="6 9" id="KW-0658">Purine biosynthesis</keyword>
<evidence type="ECO:0000256" key="2">
    <source>
        <dbReference type="ARBA" id="ARBA00005153"/>
    </source>
</evidence>